<dbReference type="AlphaFoldDB" id="A0A0A8YEA6"/>
<dbReference type="PRINTS" id="PR00364">
    <property type="entry name" value="DISEASERSIST"/>
</dbReference>
<accession>A0A0A8YEA6</accession>
<evidence type="ECO:0000313" key="2">
    <source>
        <dbReference type="EMBL" id="JAD23943.1"/>
    </source>
</evidence>
<proteinExistence type="predicted"/>
<dbReference type="PANTHER" id="PTHR36766:SF73">
    <property type="entry name" value="NB-ARC DOMAIN-CONTAINING PROTEIN"/>
    <property type="match status" value="1"/>
</dbReference>
<dbReference type="GO" id="GO:0043531">
    <property type="term" value="F:ADP binding"/>
    <property type="evidence" value="ECO:0007669"/>
    <property type="project" value="InterPro"/>
</dbReference>
<sequence>MTADESEAITVLPIVGIAGVGKTAIAQLVYNNPIVESQFEKIWVWVSENFDEVILTKEMLDFVSEESHENFPEENESFQKKERHERMGSYAKLQEMLKGHMKYRSKRFLLILDDVWDSMDNYRWNKLLAPLKSSHTKGNVIVVTTRNLSVA</sequence>
<dbReference type="Pfam" id="PF00931">
    <property type="entry name" value="NB-ARC"/>
    <property type="match status" value="1"/>
</dbReference>
<dbReference type="SUPFAM" id="SSF52540">
    <property type="entry name" value="P-loop containing nucleoside triphosphate hydrolases"/>
    <property type="match status" value="1"/>
</dbReference>
<dbReference type="EMBL" id="GBRH01273952">
    <property type="protein sequence ID" value="JAD23943.1"/>
    <property type="molecule type" value="Transcribed_RNA"/>
</dbReference>
<dbReference type="InterPro" id="IPR002182">
    <property type="entry name" value="NB-ARC"/>
</dbReference>
<name>A0A0A8YEA6_ARUDO</name>
<reference evidence="2" key="1">
    <citation type="submission" date="2014-09" db="EMBL/GenBank/DDBJ databases">
        <authorList>
            <person name="Magalhaes I.L.F."/>
            <person name="Oliveira U."/>
            <person name="Santos F.R."/>
            <person name="Vidigal T.H.D.A."/>
            <person name="Brescovit A.D."/>
            <person name="Santos A.J."/>
        </authorList>
    </citation>
    <scope>NUCLEOTIDE SEQUENCE</scope>
    <source>
        <tissue evidence="2">Shoot tissue taken approximately 20 cm above the soil surface</tissue>
    </source>
</reference>
<feature type="domain" description="NB-ARC" evidence="1">
    <location>
        <begin position="5"/>
        <end position="151"/>
    </location>
</feature>
<dbReference type="Gene3D" id="3.40.50.300">
    <property type="entry name" value="P-loop containing nucleotide triphosphate hydrolases"/>
    <property type="match status" value="1"/>
</dbReference>
<reference evidence="2" key="2">
    <citation type="journal article" date="2015" name="Data Brief">
        <title>Shoot transcriptome of the giant reed, Arundo donax.</title>
        <authorList>
            <person name="Barrero R.A."/>
            <person name="Guerrero F.D."/>
            <person name="Moolhuijzen P."/>
            <person name="Goolsby J.A."/>
            <person name="Tidwell J."/>
            <person name="Bellgard S.E."/>
            <person name="Bellgard M.I."/>
        </authorList>
    </citation>
    <scope>NUCLEOTIDE SEQUENCE</scope>
    <source>
        <tissue evidence="2">Shoot tissue taken approximately 20 cm above the soil surface</tissue>
    </source>
</reference>
<dbReference type="PANTHER" id="PTHR36766">
    <property type="entry name" value="PLANT BROAD-SPECTRUM MILDEW RESISTANCE PROTEIN RPW8"/>
    <property type="match status" value="1"/>
</dbReference>
<protein>
    <recommendedName>
        <fullName evidence="1">NB-ARC domain-containing protein</fullName>
    </recommendedName>
</protein>
<dbReference type="InterPro" id="IPR027417">
    <property type="entry name" value="P-loop_NTPase"/>
</dbReference>
<evidence type="ECO:0000259" key="1">
    <source>
        <dbReference type="Pfam" id="PF00931"/>
    </source>
</evidence>
<organism evidence="2">
    <name type="scientific">Arundo donax</name>
    <name type="common">Giant reed</name>
    <name type="synonym">Donax arundinaceus</name>
    <dbReference type="NCBI Taxonomy" id="35708"/>
    <lineage>
        <taxon>Eukaryota</taxon>
        <taxon>Viridiplantae</taxon>
        <taxon>Streptophyta</taxon>
        <taxon>Embryophyta</taxon>
        <taxon>Tracheophyta</taxon>
        <taxon>Spermatophyta</taxon>
        <taxon>Magnoliopsida</taxon>
        <taxon>Liliopsida</taxon>
        <taxon>Poales</taxon>
        <taxon>Poaceae</taxon>
        <taxon>PACMAD clade</taxon>
        <taxon>Arundinoideae</taxon>
        <taxon>Arundineae</taxon>
        <taxon>Arundo</taxon>
    </lineage>
</organism>